<evidence type="ECO:0000256" key="2">
    <source>
        <dbReference type="ARBA" id="ARBA00012706"/>
    </source>
</evidence>
<dbReference type="PANTHER" id="PTHR31451">
    <property type="match status" value="1"/>
</dbReference>
<dbReference type="Gene3D" id="3.20.20.80">
    <property type="entry name" value="Glycosidases"/>
    <property type="match status" value="1"/>
</dbReference>
<dbReference type="RefSeq" id="WP_187483770.1">
    <property type="nucleotide sequence ID" value="NZ_CP060695.1"/>
</dbReference>
<reference evidence="8 9" key="1">
    <citation type="submission" date="2020-08" db="EMBL/GenBank/DDBJ databases">
        <title>Polaribacter sp. L12M9 isolated from gut of the Korean scallop.</title>
        <authorList>
            <person name="Jeong Y.S."/>
        </authorList>
    </citation>
    <scope>NUCLEOTIDE SEQUENCE [LARGE SCALE GENOMIC DNA]</scope>
    <source>
        <strain evidence="8 9">L12M9</strain>
    </source>
</reference>
<keyword evidence="6" id="KW-1133">Transmembrane helix</keyword>
<dbReference type="Pfam" id="PF00150">
    <property type="entry name" value="Cellulase"/>
    <property type="match status" value="1"/>
</dbReference>
<comment type="similarity">
    <text evidence="5">Belongs to the glycosyl hydrolase 5 (cellulase A) family.</text>
</comment>
<dbReference type="InterPro" id="IPR045053">
    <property type="entry name" value="MAN-like"/>
</dbReference>
<keyword evidence="3 5" id="KW-0378">Hydrolase</keyword>
<dbReference type="InterPro" id="IPR017853">
    <property type="entry name" value="GH"/>
</dbReference>
<evidence type="ECO:0000259" key="7">
    <source>
        <dbReference type="Pfam" id="PF00150"/>
    </source>
</evidence>
<evidence type="ECO:0000256" key="1">
    <source>
        <dbReference type="ARBA" id="ARBA00001678"/>
    </source>
</evidence>
<evidence type="ECO:0000256" key="3">
    <source>
        <dbReference type="ARBA" id="ARBA00022801"/>
    </source>
</evidence>
<dbReference type="InterPro" id="IPR001547">
    <property type="entry name" value="Glyco_hydro_5"/>
</dbReference>
<comment type="catalytic activity">
    <reaction evidence="1">
        <text>Random hydrolysis of (1-&gt;4)-beta-D-mannosidic linkages in mannans, galactomannans and glucomannans.</text>
        <dbReference type="EC" id="3.2.1.78"/>
    </reaction>
</comment>
<name>A0A7G9LE48_9FLAO</name>
<feature type="transmembrane region" description="Helical" evidence="6">
    <location>
        <begin position="12"/>
        <end position="35"/>
    </location>
</feature>
<accession>A0A7G9LE48</accession>
<evidence type="ECO:0000313" key="9">
    <source>
        <dbReference type="Proteomes" id="UP000515808"/>
    </source>
</evidence>
<keyword evidence="4 5" id="KW-0326">Glycosidase</keyword>
<sequence length="504" mass="58910">MVKKNKAIIRGVLMLTYVFIISVILFLVSSLLNYLNTGADRSKMLHTEIKKEAQYLPKITWKEDGNKGRFLDKQTLNEIENDYVDAWYVKQVAYKTNQKTGIKDYYTDSARKNIYNTIAFNKTTNISFESTTLYHNPNILFFSEDGQLIVLEDENVVEYKKMFKNGVLVLETTEKSTYKVILLLEDGFWRIRHLVKESTSDFDKTVNFTPISDKNIKGINYYPQKTPWDMFGDSFDEQVIAKDFKIIKNANLNTIRIFIQYEDFGKANVKEEKLQKLQQVLDLAEKSNLKVIVTLFDFYGNYDVLDWTLNQKHAETIVSKFKNHNAILAWDLKNEPNLDFASRGKETVLAWLEHLIFYIKKIDTKHAITIGWSNVESAEILKDKIDFVSFHYYEDVEKLETAYLSLKKKINDKPIFLGEFGVTSYDGFWKPLGSSEEKQAMYYKEIQKVLTKNKIPYLSWTLYDFDEVPNSVVGKLPWRVNPQKEFGFINTKGEKKPAFEFISN</sequence>
<dbReference type="Proteomes" id="UP000515808">
    <property type="component" value="Chromosome"/>
</dbReference>
<dbReference type="GO" id="GO:0000272">
    <property type="term" value="P:polysaccharide catabolic process"/>
    <property type="evidence" value="ECO:0007669"/>
    <property type="project" value="InterPro"/>
</dbReference>
<dbReference type="AlphaFoldDB" id="A0A7G9LE48"/>
<keyword evidence="9" id="KW-1185">Reference proteome</keyword>
<dbReference type="KEGG" id="ppec:H9W90_07245"/>
<dbReference type="EMBL" id="CP060695">
    <property type="protein sequence ID" value="QNM86897.1"/>
    <property type="molecule type" value="Genomic_DNA"/>
</dbReference>
<evidence type="ECO:0000256" key="5">
    <source>
        <dbReference type="RuleBase" id="RU361153"/>
    </source>
</evidence>
<keyword evidence="6" id="KW-0472">Membrane</keyword>
<gene>
    <name evidence="8" type="ORF">H9W90_07245</name>
</gene>
<keyword evidence="6" id="KW-0812">Transmembrane</keyword>
<protein>
    <recommendedName>
        <fullName evidence="2">mannan endo-1,4-beta-mannosidase</fullName>
        <ecNumber evidence="2">3.2.1.78</ecNumber>
    </recommendedName>
</protein>
<evidence type="ECO:0000256" key="6">
    <source>
        <dbReference type="SAM" id="Phobius"/>
    </source>
</evidence>
<dbReference type="SUPFAM" id="SSF51445">
    <property type="entry name" value="(Trans)glycosidases"/>
    <property type="match status" value="1"/>
</dbReference>
<evidence type="ECO:0000256" key="4">
    <source>
        <dbReference type="ARBA" id="ARBA00023295"/>
    </source>
</evidence>
<feature type="domain" description="Glycoside hydrolase family 5" evidence="7">
    <location>
        <begin position="239"/>
        <end position="464"/>
    </location>
</feature>
<dbReference type="EC" id="3.2.1.78" evidence="2"/>
<proteinExistence type="inferred from homology"/>
<dbReference type="GO" id="GO:0004553">
    <property type="term" value="F:hydrolase activity, hydrolyzing O-glycosyl compounds"/>
    <property type="evidence" value="ECO:0007669"/>
    <property type="project" value="InterPro"/>
</dbReference>
<dbReference type="InterPro" id="IPR018087">
    <property type="entry name" value="Glyco_hydro_5_CS"/>
</dbReference>
<organism evidence="8 9">
    <name type="scientific">Polaribacter pectinis</name>
    <dbReference type="NCBI Taxonomy" id="2738844"/>
    <lineage>
        <taxon>Bacteria</taxon>
        <taxon>Pseudomonadati</taxon>
        <taxon>Bacteroidota</taxon>
        <taxon>Flavobacteriia</taxon>
        <taxon>Flavobacteriales</taxon>
        <taxon>Flavobacteriaceae</taxon>
    </lineage>
</organism>
<evidence type="ECO:0000313" key="8">
    <source>
        <dbReference type="EMBL" id="QNM86897.1"/>
    </source>
</evidence>
<dbReference type="PROSITE" id="PS00659">
    <property type="entry name" value="GLYCOSYL_HYDROL_F5"/>
    <property type="match status" value="1"/>
</dbReference>